<dbReference type="NCBIfam" id="TIGR00229">
    <property type="entry name" value="sensory_box"/>
    <property type="match status" value="1"/>
</dbReference>
<name>A0ABM7WXP6_9BACT</name>
<dbReference type="CDD" id="cd00082">
    <property type="entry name" value="HisKA"/>
    <property type="match status" value="1"/>
</dbReference>
<protein>
    <recommendedName>
        <fullName evidence="2">histidine kinase</fullName>
        <ecNumber evidence="2">2.7.13.3</ecNumber>
    </recommendedName>
</protein>
<dbReference type="PANTHER" id="PTHR43547">
    <property type="entry name" value="TWO-COMPONENT HISTIDINE KINASE"/>
    <property type="match status" value="1"/>
</dbReference>
<dbReference type="PRINTS" id="PR00344">
    <property type="entry name" value="BCTRLSENSOR"/>
</dbReference>
<dbReference type="SUPFAM" id="SSF47384">
    <property type="entry name" value="Homodimeric domain of signal transducing histidine kinase"/>
    <property type="match status" value="1"/>
</dbReference>
<dbReference type="Gene3D" id="3.40.50.2300">
    <property type="match status" value="1"/>
</dbReference>
<dbReference type="SMART" id="SM00448">
    <property type="entry name" value="REC"/>
    <property type="match status" value="1"/>
</dbReference>
<dbReference type="InterPro" id="IPR035965">
    <property type="entry name" value="PAS-like_dom_sf"/>
</dbReference>
<dbReference type="Gene3D" id="3.30.565.10">
    <property type="entry name" value="Histidine kinase-like ATPase, C-terminal domain"/>
    <property type="match status" value="1"/>
</dbReference>
<dbReference type="Proteomes" id="UP001162891">
    <property type="component" value="Chromosome"/>
</dbReference>
<dbReference type="EMBL" id="AP025591">
    <property type="protein sequence ID" value="BDG04169.1"/>
    <property type="molecule type" value="Genomic_DNA"/>
</dbReference>
<dbReference type="InterPro" id="IPR001789">
    <property type="entry name" value="Sig_transdc_resp-reg_receiver"/>
</dbReference>
<feature type="domain" description="Response regulatory" evidence="6">
    <location>
        <begin position="416"/>
        <end position="532"/>
    </location>
</feature>
<evidence type="ECO:0000313" key="8">
    <source>
        <dbReference type="Proteomes" id="UP001162891"/>
    </source>
</evidence>
<dbReference type="InterPro" id="IPR005467">
    <property type="entry name" value="His_kinase_dom"/>
</dbReference>
<dbReference type="SMART" id="SM00091">
    <property type="entry name" value="PAS"/>
    <property type="match status" value="1"/>
</dbReference>
<reference evidence="8" key="1">
    <citation type="journal article" date="2022" name="Int. J. Syst. Evol. Microbiol.">
        <title>Anaeromyxobacter oryzae sp. nov., Anaeromyxobacter diazotrophicus sp. nov. and Anaeromyxobacter paludicola sp. nov., isolated from paddy soils.</title>
        <authorList>
            <person name="Itoh H."/>
            <person name="Xu Z."/>
            <person name="Mise K."/>
            <person name="Masuda Y."/>
            <person name="Ushijima N."/>
            <person name="Hayakawa C."/>
            <person name="Shiratori Y."/>
            <person name="Senoo K."/>
        </authorList>
    </citation>
    <scope>NUCLEOTIDE SEQUENCE [LARGE SCALE GENOMIC DNA]</scope>
    <source>
        <strain evidence="8">Red232</strain>
    </source>
</reference>
<dbReference type="InterPro" id="IPR003594">
    <property type="entry name" value="HATPase_dom"/>
</dbReference>
<keyword evidence="8" id="KW-1185">Reference proteome</keyword>
<dbReference type="Gene3D" id="1.10.287.130">
    <property type="match status" value="1"/>
</dbReference>
<sequence length="536" mass="57286">MVAAGEVDEKIHRVIHDGPSMEGQQAEPGLQLHEELPAAQVEAGLRRCTELFDFAPIGYLAIDAGGAIRDANLAAARLLGTERAGLPGQRFAAFLSAPDAAAFDRFLEDVLGPAGTEPGCACTLELVRESRDAAHVRLTATPLGGTSPLALVAAEDVTAQKRAEDALHEETRRKDEFLGALSHELRNPLAPIRNGLTLLARAPAGGEQARKALAIIDRQVEHLARIVDGLMDVTRIARGKVSLNRERVELGDLVRRTLEDHRATFEASGIALESRLPRDRCWVDVDATRVAQALGNLLGNAAKFSVHGGRVDVVVQRDGQAAAVSVRDTGVGVAHELRERLFEPFSQGPQPLDRTRGGLGLGLATAKGLVELHGGTVSMHSEGPGHGAEFTIRLPTVDPPTGSLGEHVPGPPHRRRVLVIDDNEDGASTLKEVLELSGHEVRVAVDGPSGIALAHAFDPDVVLCDIGLPGMDGYDVARALRADDTTRRAYLIALSGYALPDDLRRARDAGFDRHQAKPPTIESLDRLLEESPFPHG</sequence>
<evidence type="ECO:0000256" key="1">
    <source>
        <dbReference type="ARBA" id="ARBA00000085"/>
    </source>
</evidence>
<dbReference type="InterPro" id="IPR036890">
    <property type="entry name" value="HATPase_C_sf"/>
</dbReference>
<keyword evidence="3 4" id="KW-0597">Phosphoprotein</keyword>
<dbReference type="SUPFAM" id="SSF52172">
    <property type="entry name" value="CheY-like"/>
    <property type="match status" value="1"/>
</dbReference>
<dbReference type="InterPro" id="IPR000014">
    <property type="entry name" value="PAS"/>
</dbReference>
<dbReference type="InterPro" id="IPR011006">
    <property type="entry name" value="CheY-like_superfamily"/>
</dbReference>
<dbReference type="SUPFAM" id="SSF55874">
    <property type="entry name" value="ATPase domain of HSP90 chaperone/DNA topoisomerase II/histidine kinase"/>
    <property type="match status" value="1"/>
</dbReference>
<dbReference type="EC" id="2.7.13.3" evidence="2"/>
<dbReference type="PROSITE" id="PS50110">
    <property type="entry name" value="RESPONSE_REGULATORY"/>
    <property type="match status" value="1"/>
</dbReference>
<dbReference type="RefSeq" id="WP_248352540.1">
    <property type="nucleotide sequence ID" value="NZ_AP025591.1"/>
</dbReference>
<dbReference type="Pfam" id="PF00512">
    <property type="entry name" value="HisKA"/>
    <property type="match status" value="1"/>
</dbReference>
<dbReference type="InterPro" id="IPR004358">
    <property type="entry name" value="Sig_transdc_His_kin-like_C"/>
</dbReference>
<dbReference type="InterPro" id="IPR036097">
    <property type="entry name" value="HisK_dim/P_sf"/>
</dbReference>
<organism evidence="7 8">
    <name type="scientific">Anaeromyxobacter oryzae</name>
    <dbReference type="NCBI Taxonomy" id="2918170"/>
    <lineage>
        <taxon>Bacteria</taxon>
        <taxon>Pseudomonadati</taxon>
        <taxon>Myxococcota</taxon>
        <taxon>Myxococcia</taxon>
        <taxon>Myxococcales</taxon>
        <taxon>Cystobacterineae</taxon>
        <taxon>Anaeromyxobacteraceae</taxon>
        <taxon>Anaeromyxobacter</taxon>
    </lineage>
</organism>
<dbReference type="PANTHER" id="PTHR43547:SF2">
    <property type="entry name" value="HYBRID SIGNAL TRANSDUCTION HISTIDINE KINASE C"/>
    <property type="match status" value="1"/>
</dbReference>
<dbReference type="Pfam" id="PF00072">
    <property type="entry name" value="Response_reg"/>
    <property type="match status" value="1"/>
</dbReference>
<dbReference type="SMART" id="SM00387">
    <property type="entry name" value="HATPase_c"/>
    <property type="match status" value="1"/>
</dbReference>
<evidence type="ECO:0000256" key="3">
    <source>
        <dbReference type="ARBA" id="ARBA00022553"/>
    </source>
</evidence>
<gene>
    <name evidence="7" type="ORF">AMOR_31650</name>
</gene>
<comment type="catalytic activity">
    <reaction evidence="1">
        <text>ATP + protein L-histidine = ADP + protein N-phospho-L-histidine.</text>
        <dbReference type="EC" id="2.7.13.3"/>
    </reaction>
</comment>
<dbReference type="SMART" id="SM00388">
    <property type="entry name" value="HisKA"/>
    <property type="match status" value="1"/>
</dbReference>
<dbReference type="Pfam" id="PF08448">
    <property type="entry name" value="PAS_4"/>
    <property type="match status" value="1"/>
</dbReference>
<dbReference type="Gene3D" id="3.30.450.20">
    <property type="entry name" value="PAS domain"/>
    <property type="match status" value="1"/>
</dbReference>
<evidence type="ECO:0000256" key="4">
    <source>
        <dbReference type="PROSITE-ProRule" id="PRU00169"/>
    </source>
</evidence>
<evidence type="ECO:0000313" key="7">
    <source>
        <dbReference type="EMBL" id="BDG04169.1"/>
    </source>
</evidence>
<evidence type="ECO:0000256" key="2">
    <source>
        <dbReference type="ARBA" id="ARBA00012438"/>
    </source>
</evidence>
<dbReference type="SUPFAM" id="SSF55785">
    <property type="entry name" value="PYP-like sensor domain (PAS domain)"/>
    <property type="match status" value="1"/>
</dbReference>
<evidence type="ECO:0000259" key="6">
    <source>
        <dbReference type="PROSITE" id="PS50110"/>
    </source>
</evidence>
<feature type="domain" description="Histidine kinase" evidence="5">
    <location>
        <begin position="180"/>
        <end position="398"/>
    </location>
</feature>
<accession>A0ABM7WXP6</accession>
<evidence type="ECO:0000259" key="5">
    <source>
        <dbReference type="PROSITE" id="PS50109"/>
    </source>
</evidence>
<dbReference type="Pfam" id="PF02518">
    <property type="entry name" value="HATPase_c"/>
    <property type="match status" value="1"/>
</dbReference>
<feature type="modified residue" description="4-aspartylphosphate" evidence="4">
    <location>
        <position position="465"/>
    </location>
</feature>
<dbReference type="InterPro" id="IPR003661">
    <property type="entry name" value="HisK_dim/P_dom"/>
</dbReference>
<dbReference type="CDD" id="cd00130">
    <property type="entry name" value="PAS"/>
    <property type="match status" value="1"/>
</dbReference>
<dbReference type="PROSITE" id="PS50109">
    <property type="entry name" value="HIS_KIN"/>
    <property type="match status" value="1"/>
</dbReference>
<dbReference type="InterPro" id="IPR013656">
    <property type="entry name" value="PAS_4"/>
</dbReference>
<proteinExistence type="predicted"/>